<evidence type="ECO:0000313" key="3">
    <source>
        <dbReference type="EMBL" id="QDH23149.1"/>
    </source>
</evidence>
<dbReference type="PANTHER" id="PTHR33121">
    <property type="entry name" value="CYCLIC DI-GMP PHOSPHODIESTERASE PDEF"/>
    <property type="match status" value="1"/>
</dbReference>
<protein>
    <submittedName>
        <fullName evidence="3">EAL domain-containing protein</fullName>
    </submittedName>
</protein>
<sequence>MKFPLLASALTSACRDLSETVQASVRTYGKSRELHRIVQGRKLSTFFQPILNLQDGSCLGYEVLNRPPVSNRFPDTEAFYDYIGRTDRVFEFERYCRETSFERFEAARRRLRLPGEDSDEVVFINVHPMVLADAAYRAGETVRLLRRLGLPPERVVFELTEKQAVSDYAEFERVLSNYRAQGFRIAVDDAGSGYNSLQTIVNLKPEFIKLDKSLIRDLHKHEDRQRMVKLLQEFAAGSGTSIIAEGIENRAEAELLRREGIEYGQGYALGRPDPDLKPARFPREEREEVPVCPDSIKAAVPKPDIKPRGRFA</sequence>
<dbReference type="GO" id="GO:0071111">
    <property type="term" value="F:cyclic-guanylate-specific phosphodiesterase activity"/>
    <property type="evidence" value="ECO:0007669"/>
    <property type="project" value="InterPro"/>
</dbReference>
<dbReference type="InterPro" id="IPR050706">
    <property type="entry name" value="Cyclic-di-GMP_PDE-like"/>
</dbReference>
<proteinExistence type="predicted"/>
<dbReference type="AlphaFoldDB" id="A0A4Y6UZH0"/>
<feature type="compositionally biased region" description="Basic and acidic residues" evidence="1">
    <location>
        <begin position="272"/>
        <end position="289"/>
    </location>
</feature>
<dbReference type="OrthoDB" id="581425at2"/>
<name>A0A4Y6UZH0_SACBS</name>
<dbReference type="KEGG" id="saca:FFV09_21170"/>
<dbReference type="InterPro" id="IPR001633">
    <property type="entry name" value="EAL_dom"/>
</dbReference>
<keyword evidence="4" id="KW-1185">Reference proteome</keyword>
<dbReference type="CDD" id="cd01948">
    <property type="entry name" value="EAL"/>
    <property type="match status" value="1"/>
</dbReference>
<dbReference type="EMBL" id="CP041217">
    <property type="protein sequence ID" value="QDH23149.1"/>
    <property type="molecule type" value="Genomic_DNA"/>
</dbReference>
<dbReference type="RefSeq" id="WP_141449686.1">
    <property type="nucleotide sequence ID" value="NZ_CP041217.1"/>
</dbReference>
<feature type="compositionally biased region" description="Basic and acidic residues" evidence="1">
    <location>
        <begin position="303"/>
        <end position="312"/>
    </location>
</feature>
<gene>
    <name evidence="3" type="ORF">FFV09_21170</name>
</gene>
<dbReference type="SUPFAM" id="SSF141868">
    <property type="entry name" value="EAL domain-like"/>
    <property type="match status" value="1"/>
</dbReference>
<dbReference type="Pfam" id="PF00563">
    <property type="entry name" value="EAL"/>
    <property type="match status" value="1"/>
</dbReference>
<accession>A0A4Y6UZH0</accession>
<dbReference type="Gene3D" id="3.20.20.450">
    <property type="entry name" value="EAL domain"/>
    <property type="match status" value="1"/>
</dbReference>
<evidence type="ECO:0000259" key="2">
    <source>
        <dbReference type="PROSITE" id="PS50883"/>
    </source>
</evidence>
<dbReference type="PROSITE" id="PS50883">
    <property type="entry name" value="EAL"/>
    <property type="match status" value="1"/>
</dbReference>
<dbReference type="PANTHER" id="PTHR33121:SF76">
    <property type="entry name" value="SIGNALING PROTEIN"/>
    <property type="match status" value="1"/>
</dbReference>
<dbReference type="SMART" id="SM00052">
    <property type="entry name" value="EAL"/>
    <property type="match status" value="1"/>
</dbReference>
<evidence type="ECO:0000256" key="1">
    <source>
        <dbReference type="SAM" id="MobiDB-lite"/>
    </source>
</evidence>
<dbReference type="InterPro" id="IPR035919">
    <property type="entry name" value="EAL_sf"/>
</dbReference>
<evidence type="ECO:0000313" key="4">
    <source>
        <dbReference type="Proteomes" id="UP000316968"/>
    </source>
</evidence>
<feature type="region of interest" description="Disordered" evidence="1">
    <location>
        <begin position="267"/>
        <end position="312"/>
    </location>
</feature>
<dbReference type="Proteomes" id="UP000316968">
    <property type="component" value="Chromosome"/>
</dbReference>
<organism evidence="3 4">
    <name type="scientific">Saccharibacillus brassicae</name>
    <dbReference type="NCBI Taxonomy" id="2583377"/>
    <lineage>
        <taxon>Bacteria</taxon>
        <taxon>Bacillati</taxon>
        <taxon>Bacillota</taxon>
        <taxon>Bacilli</taxon>
        <taxon>Bacillales</taxon>
        <taxon>Paenibacillaceae</taxon>
        <taxon>Saccharibacillus</taxon>
    </lineage>
</organism>
<feature type="domain" description="EAL" evidence="2">
    <location>
        <begin position="27"/>
        <end position="286"/>
    </location>
</feature>
<reference evidence="3 4" key="1">
    <citation type="submission" date="2019-06" db="EMBL/GenBank/DDBJ databases">
        <title>Saccharibacillus brassicae sp. nov., an endophytic bacterium isolated from Chinese cabbage seeds (Brassica pekinensis).</title>
        <authorList>
            <person name="Jiang L."/>
            <person name="Lee J."/>
            <person name="Kim S.W."/>
        </authorList>
    </citation>
    <scope>NUCLEOTIDE SEQUENCE [LARGE SCALE GENOMIC DNA]</scope>
    <source>
        <strain evidence="4">KCTC 43072 / ATSA2</strain>
    </source>
</reference>